<dbReference type="OrthoDB" id="5946976at2759"/>
<gene>
    <name evidence="2" type="ORF">FCC1311_097772</name>
</gene>
<dbReference type="PANTHER" id="PTHR43319">
    <property type="entry name" value="BETA-LACTAMASE-RELATED"/>
    <property type="match status" value="1"/>
</dbReference>
<comment type="caution">
    <text evidence="2">The sequence shown here is derived from an EMBL/GenBank/DDBJ whole genome shotgun (WGS) entry which is preliminary data.</text>
</comment>
<dbReference type="AlphaFoldDB" id="A0A2R5GZS6"/>
<evidence type="ECO:0000259" key="1">
    <source>
        <dbReference type="Pfam" id="PF00144"/>
    </source>
</evidence>
<dbReference type="Pfam" id="PF00144">
    <property type="entry name" value="Beta-lactamase"/>
    <property type="match status" value="1"/>
</dbReference>
<dbReference type="InterPro" id="IPR001466">
    <property type="entry name" value="Beta-lactam-related"/>
</dbReference>
<proteinExistence type="predicted"/>
<dbReference type="Gene3D" id="3.40.710.10">
    <property type="entry name" value="DD-peptidase/beta-lactamase superfamily"/>
    <property type="match status" value="1"/>
</dbReference>
<keyword evidence="3" id="KW-1185">Reference proteome</keyword>
<dbReference type="InterPro" id="IPR012338">
    <property type="entry name" value="Beta-lactam/transpept-like"/>
</dbReference>
<dbReference type="Proteomes" id="UP000241890">
    <property type="component" value="Unassembled WGS sequence"/>
</dbReference>
<name>A0A2R5GZS6_9STRA</name>
<dbReference type="EMBL" id="BEYU01000162">
    <property type="protein sequence ID" value="GBG33554.1"/>
    <property type="molecule type" value="Genomic_DNA"/>
</dbReference>
<reference evidence="2 3" key="1">
    <citation type="submission" date="2017-12" db="EMBL/GenBank/DDBJ databases">
        <title>Sequencing, de novo assembly and annotation of complete genome of a new Thraustochytrid species, strain FCC1311.</title>
        <authorList>
            <person name="Sedici K."/>
            <person name="Godart F."/>
            <person name="Aiese Cigliano R."/>
            <person name="Sanseverino W."/>
            <person name="Barakat M."/>
            <person name="Ortet P."/>
            <person name="Marechal E."/>
            <person name="Cagnac O."/>
            <person name="Amato A."/>
        </authorList>
    </citation>
    <scope>NUCLEOTIDE SEQUENCE [LARGE SCALE GENOMIC DNA]</scope>
</reference>
<organism evidence="2 3">
    <name type="scientific">Hondaea fermentalgiana</name>
    <dbReference type="NCBI Taxonomy" id="2315210"/>
    <lineage>
        <taxon>Eukaryota</taxon>
        <taxon>Sar</taxon>
        <taxon>Stramenopiles</taxon>
        <taxon>Bigyra</taxon>
        <taxon>Labyrinthulomycetes</taxon>
        <taxon>Thraustochytrida</taxon>
        <taxon>Thraustochytriidae</taxon>
        <taxon>Hondaea</taxon>
    </lineage>
</organism>
<dbReference type="InterPro" id="IPR052907">
    <property type="entry name" value="Beta-lactamase/esterase"/>
</dbReference>
<feature type="domain" description="Beta-lactamase-related" evidence="1">
    <location>
        <begin position="190"/>
        <end position="557"/>
    </location>
</feature>
<dbReference type="PANTHER" id="PTHR43319:SF3">
    <property type="entry name" value="BETA-LACTAMASE-RELATED DOMAIN-CONTAINING PROTEIN"/>
    <property type="match status" value="1"/>
</dbReference>
<accession>A0A2R5GZS6</accession>
<evidence type="ECO:0000313" key="2">
    <source>
        <dbReference type="EMBL" id="GBG33554.1"/>
    </source>
</evidence>
<dbReference type="InParanoid" id="A0A2R5GZS6"/>
<dbReference type="SUPFAM" id="SSF56601">
    <property type="entry name" value="beta-lactamase/transpeptidase-like"/>
    <property type="match status" value="1"/>
</dbReference>
<protein>
    <submittedName>
        <fullName evidence="2">Beta-lactamase domain-containing protein 2</fullName>
    </submittedName>
</protein>
<evidence type="ECO:0000313" key="3">
    <source>
        <dbReference type="Proteomes" id="UP000241890"/>
    </source>
</evidence>
<sequence length="592" mass="65191">MNWMYDAMAFRHGRDAGGGGGRYAHAELVSGGPEDNHCPWHRQPWRPTLIVAHDLVMFAETAFTQGGVGLFSTGAGRPLHPATEGRIGWGGFGGNHHAVYRKPQKMGVSASTLRTGVRLLIAREALVPGPDGVSAGRIAALTAVLVTLAAGAGGIRHPLWARVLGIGSWVKRGEVHGTVAPGFEGVRKAFKRNVDAGMERGAQLVIYHKGEKVVDLYGGTLGSAYDGESIQVIYSCSKNLGVLLIARAVEDGRLKYDTRVAEVWPEFAQAGKERITIADVLRHEAGLAYFKDGAQVAYELAGRKRLDELADFIAKQPPAWAYEKDLKPGARIYHAFSRGFLLEEIVRRVDARTRSLGEQVREDIAEPLGVTVVLGEPNEEEKKRISPLKFVSTAYYILRYYVKRMLFQAYPDDIPRFNAFADPTSRLVRSFTPIDMSRLDTPAEYYNDPKFLDIECASVTAISNARSLGKIADLIARREYLKPETLEKMEANPIVKFDHSILLETAYTQGGINVFGGGSKPWHPATEGHIGWGGFGGNMWTWMPDEEVGFAYLQNGNMLGSLFGFRDQRCLRISKALRVCLDKKAAAENKAK</sequence>